<dbReference type="RefSeq" id="WP_094363826.1">
    <property type="nucleotide sequence ID" value="NZ_NMVQ01000012.1"/>
</dbReference>
<feature type="transmembrane region" description="Helical" evidence="8">
    <location>
        <begin position="23"/>
        <end position="41"/>
    </location>
</feature>
<keyword evidence="2" id="KW-1003">Cell membrane</keyword>
<dbReference type="Proteomes" id="UP000216311">
    <property type="component" value="Unassembled WGS sequence"/>
</dbReference>
<evidence type="ECO:0000256" key="4">
    <source>
        <dbReference type="ARBA" id="ARBA00022692"/>
    </source>
</evidence>
<feature type="transmembrane region" description="Helical" evidence="8">
    <location>
        <begin position="61"/>
        <end position="82"/>
    </location>
</feature>
<evidence type="ECO:0000256" key="6">
    <source>
        <dbReference type="ARBA" id="ARBA00023136"/>
    </source>
</evidence>
<protein>
    <submittedName>
        <fullName evidence="9">Uncharacterized protein</fullName>
    </submittedName>
</protein>
<name>A0A255H351_9ACTN</name>
<reference evidence="9 10" key="1">
    <citation type="submission" date="2017-07" db="EMBL/GenBank/DDBJ databases">
        <title>Draft whole genome sequences of clinical Proprionibacteriaceae strains.</title>
        <authorList>
            <person name="Bernier A.-M."/>
            <person name="Bernard K."/>
            <person name="Domingo M.-C."/>
        </authorList>
    </citation>
    <scope>NUCLEOTIDE SEQUENCE [LARGE SCALE GENOMIC DNA]</scope>
    <source>
        <strain evidence="9 10">NML 130396</strain>
    </source>
</reference>
<dbReference type="Pfam" id="PF09594">
    <property type="entry name" value="GT87"/>
    <property type="match status" value="1"/>
</dbReference>
<feature type="transmembrane region" description="Helical" evidence="8">
    <location>
        <begin position="330"/>
        <end position="349"/>
    </location>
</feature>
<keyword evidence="6 8" id="KW-0472">Membrane</keyword>
<dbReference type="InterPro" id="IPR018584">
    <property type="entry name" value="GT87"/>
</dbReference>
<dbReference type="GO" id="GO:0016758">
    <property type="term" value="F:hexosyltransferase activity"/>
    <property type="evidence" value="ECO:0007669"/>
    <property type="project" value="InterPro"/>
</dbReference>
<dbReference type="EMBL" id="NMVQ01000012">
    <property type="protein sequence ID" value="OYO22081.1"/>
    <property type="molecule type" value="Genomic_DNA"/>
</dbReference>
<comment type="caution">
    <text evidence="9">The sequence shown here is derived from an EMBL/GenBank/DDBJ whole genome shotgun (WGS) entry which is preliminary data.</text>
</comment>
<keyword evidence="4 8" id="KW-0812">Transmembrane</keyword>
<evidence type="ECO:0000256" key="1">
    <source>
        <dbReference type="ARBA" id="ARBA00004651"/>
    </source>
</evidence>
<evidence type="ECO:0000256" key="3">
    <source>
        <dbReference type="ARBA" id="ARBA00022679"/>
    </source>
</evidence>
<sequence>MNRLSEAERAAAALGRPERMRRWLLEIAPAVVVGLLLLRLAGGDPWPVATAERATPVEWLLRAPLSLLPTWLARPVWALLTALAQRLVLARAGVRRGLPLGLLSAGLLVVAEPFRVVLGAGQLGTLLLALVVGDLLPRAVGERRWLPRGVATGLAVSIHPINLLFLGYAAFTARWRVALVGGIATVAFSALGVALRPRVAARAGELAWGELAWSGHLIGLLVALLGLGAAVGLHRIGEGVLAVGMVGVATCLAGSVSLGRHGWALLVGVGALQAARRWRETPSPTRKSGRGLPGWLAGLGLAYAGWAAVGGSLQRFAVGAPAPAPTVLHAVLPMLGALLLLAMIGFLVLDRGPRVLLPGRS</sequence>
<feature type="transmembrane region" description="Helical" evidence="8">
    <location>
        <begin position="207"/>
        <end position="233"/>
    </location>
</feature>
<gene>
    <name evidence="9" type="ORF">CGZ93_09245</name>
</gene>
<comment type="similarity">
    <text evidence="7">Belongs to the glycosyltransferase 87 family.</text>
</comment>
<feature type="transmembrane region" description="Helical" evidence="8">
    <location>
        <begin position="292"/>
        <end position="310"/>
    </location>
</feature>
<feature type="transmembrane region" description="Helical" evidence="8">
    <location>
        <begin position="149"/>
        <end position="171"/>
    </location>
</feature>
<feature type="transmembrane region" description="Helical" evidence="8">
    <location>
        <begin position="94"/>
        <end position="111"/>
    </location>
</feature>
<keyword evidence="3" id="KW-0808">Transferase</keyword>
<evidence type="ECO:0000256" key="2">
    <source>
        <dbReference type="ARBA" id="ARBA00022475"/>
    </source>
</evidence>
<dbReference type="GO" id="GO:0005886">
    <property type="term" value="C:plasma membrane"/>
    <property type="evidence" value="ECO:0007669"/>
    <property type="project" value="UniProtKB-SubCell"/>
</dbReference>
<keyword evidence="10" id="KW-1185">Reference proteome</keyword>
<evidence type="ECO:0000313" key="9">
    <source>
        <dbReference type="EMBL" id="OYO22081.1"/>
    </source>
</evidence>
<evidence type="ECO:0000256" key="5">
    <source>
        <dbReference type="ARBA" id="ARBA00022989"/>
    </source>
</evidence>
<feature type="transmembrane region" description="Helical" evidence="8">
    <location>
        <begin position="239"/>
        <end position="272"/>
    </location>
</feature>
<feature type="transmembrane region" description="Helical" evidence="8">
    <location>
        <begin position="177"/>
        <end position="195"/>
    </location>
</feature>
<organism evidence="9 10">
    <name type="scientific">Enemella dayhoffiae</name>
    <dbReference type="NCBI Taxonomy" id="2016507"/>
    <lineage>
        <taxon>Bacteria</taxon>
        <taxon>Bacillati</taxon>
        <taxon>Actinomycetota</taxon>
        <taxon>Actinomycetes</taxon>
        <taxon>Propionibacteriales</taxon>
        <taxon>Propionibacteriaceae</taxon>
        <taxon>Enemella</taxon>
    </lineage>
</organism>
<evidence type="ECO:0000256" key="8">
    <source>
        <dbReference type="SAM" id="Phobius"/>
    </source>
</evidence>
<keyword evidence="5 8" id="KW-1133">Transmembrane helix</keyword>
<accession>A0A255H351</accession>
<proteinExistence type="inferred from homology"/>
<evidence type="ECO:0000256" key="7">
    <source>
        <dbReference type="ARBA" id="ARBA00024033"/>
    </source>
</evidence>
<comment type="subcellular location">
    <subcellularLocation>
        <location evidence="1">Cell membrane</location>
        <topology evidence="1">Multi-pass membrane protein</topology>
    </subcellularLocation>
</comment>
<evidence type="ECO:0000313" key="10">
    <source>
        <dbReference type="Proteomes" id="UP000216311"/>
    </source>
</evidence>
<dbReference type="AlphaFoldDB" id="A0A255H351"/>